<dbReference type="AlphaFoldDB" id="A0A068U5Q2"/>
<dbReference type="InParanoid" id="A0A068U5Q2"/>
<comment type="similarity">
    <text evidence="1">Belongs to the GASA family.</text>
</comment>
<protein>
    <submittedName>
        <fullName evidence="2">Uncharacterized protein</fullName>
    </submittedName>
</protein>
<dbReference type="PhylomeDB" id="A0A068U5Q2"/>
<sequence>MVATGCGSECDRRCSATSHRNDCLWFCNSCCKKCLCVPPSTFGNKQCCACYGNRKTKKGTPKCP</sequence>
<accession>A0A068U5Q2</accession>
<dbReference type="STRING" id="49390.A0A068U5Q2"/>
<organism evidence="2 3">
    <name type="scientific">Coffea canephora</name>
    <name type="common">Robusta coffee</name>
    <dbReference type="NCBI Taxonomy" id="49390"/>
    <lineage>
        <taxon>Eukaryota</taxon>
        <taxon>Viridiplantae</taxon>
        <taxon>Streptophyta</taxon>
        <taxon>Embryophyta</taxon>
        <taxon>Tracheophyta</taxon>
        <taxon>Spermatophyta</taxon>
        <taxon>Magnoliopsida</taxon>
        <taxon>eudicotyledons</taxon>
        <taxon>Gunneridae</taxon>
        <taxon>Pentapetalae</taxon>
        <taxon>asterids</taxon>
        <taxon>lamiids</taxon>
        <taxon>Gentianales</taxon>
        <taxon>Rubiaceae</taxon>
        <taxon>Ixoroideae</taxon>
        <taxon>Gardenieae complex</taxon>
        <taxon>Bertiereae - Coffeeae clade</taxon>
        <taxon>Coffeeae</taxon>
        <taxon>Coffea</taxon>
    </lineage>
</organism>
<dbReference type="Proteomes" id="UP000295252">
    <property type="component" value="Chromosome I"/>
</dbReference>
<dbReference type="PANTHER" id="PTHR23201:SF92">
    <property type="entry name" value="GIBBERELLIN-REGULATED PROTEIN 12"/>
    <property type="match status" value="1"/>
</dbReference>
<evidence type="ECO:0000256" key="1">
    <source>
        <dbReference type="ARBA" id="ARBA00010582"/>
    </source>
</evidence>
<proteinExistence type="inferred from homology"/>
<dbReference type="InterPro" id="IPR003854">
    <property type="entry name" value="GASA"/>
</dbReference>
<gene>
    <name evidence="2" type="ORF">GSCOC_T00016387001</name>
</gene>
<dbReference type="OMA" id="TSHRNDC"/>
<dbReference type="Pfam" id="PF02704">
    <property type="entry name" value="GASA"/>
    <property type="match status" value="1"/>
</dbReference>
<evidence type="ECO:0000313" key="2">
    <source>
        <dbReference type="EMBL" id="CDP03885.1"/>
    </source>
</evidence>
<name>A0A068U5Q2_COFCA</name>
<dbReference type="Gramene" id="CDP03885">
    <property type="protein sequence ID" value="CDP03885"/>
    <property type="gene ID" value="GSCOC_T00016387001"/>
</dbReference>
<dbReference type="OrthoDB" id="1886938at2759"/>
<evidence type="ECO:0000313" key="3">
    <source>
        <dbReference type="Proteomes" id="UP000295252"/>
    </source>
</evidence>
<keyword evidence="3" id="KW-1185">Reference proteome</keyword>
<dbReference type="PANTHER" id="PTHR23201">
    <property type="entry name" value="EXTENSIN, PROLINE-RICH PROTEIN"/>
    <property type="match status" value="1"/>
</dbReference>
<reference evidence="3" key="1">
    <citation type="journal article" date="2014" name="Science">
        <title>The coffee genome provides insight into the convergent evolution of caffeine biosynthesis.</title>
        <authorList>
            <person name="Denoeud F."/>
            <person name="Carretero-Paulet L."/>
            <person name="Dereeper A."/>
            <person name="Droc G."/>
            <person name="Guyot R."/>
            <person name="Pietrella M."/>
            <person name="Zheng C."/>
            <person name="Alberti A."/>
            <person name="Anthony F."/>
            <person name="Aprea G."/>
            <person name="Aury J.M."/>
            <person name="Bento P."/>
            <person name="Bernard M."/>
            <person name="Bocs S."/>
            <person name="Campa C."/>
            <person name="Cenci A."/>
            <person name="Combes M.C."/>
            <person name="Crouzillat D."/>
            <person name="Da Silva C."/>
            <person name="Daddiego L."/>
            <person name="De Bellis F."/>
            <person name="Dussert S."/>
            <person name="Garsmeur O."/>
            <person name="Gayraud T."/>
            <person name="Guignon V."/>
            <person name="Jahn K."/>
            <person name="Jamilloux V."/>
            <person name="Joet T."/>
            <person name="Labadie K."/>
            <person name="Lan T."/>
            <person name="Leclercq J."/>
            <person name="Lepelley M."/>
            <person name="Leroy T."/>
            <person name="Li L.T."/>
            <person name="Librado P."/>
            <person name="Lopez L."/>
            <person name="Munoz A."/>
            <person name="Noel B."/>
            <person name="Pallavicini A."/>
            <person name="Perrotta G."/>
            <person name="Poncet V."/>
            <person name="Pot D."/>
            <person name="Priyono X."/>
            <person name="Rigoreau M."/>
            <person name="Rouard M."/>
            <person name="Rozas J."/>
            <person name="Tranchant-Dubreuil C."/>
            <person name="VanBuren R."/>
            <person name="Zhang Q."/>
            <person name="Andrade A.C."/>
            <person name="Argout X."/>
            <person name="Bertrand B."/>
            <person name="de Kochko A."/>
            <person name="Graziosi G."/>
            <person name="Henry R.J."/>
            <person name="Jayarama X."/>
            <person name="Ming R."/>
            <person name="Nagai C."/>
            <person name="Rounsley S."/>
            <person name="Sankoff D."/>
            <person name="Giuliano G."/>
            <person name="Albert V.A."/>
            <person name="Wincker P."/>
            <person name="Lashermes P."/>
        </authorList>
    </citation>
    <scope>NUCLEOTIDE SEQUENCE [LARGE SCALE GENOMIC DNA]</scope>
    <source>
        <strain evidence="3">cv. DH200-94</strain>
    </source>
</reference>
<dbReference type="EMBL" id="HG739095">
    <property type="protein sequence ID" value="CDP03885.1"/>
    <property type="molecule type" value="Genomic_DNA"/>
</dbReference>